<keyword evidence="14" id="KW-1185">Reference proteome</keyword>
<gene>
    <name evidence="13" type="ORF">PNOK_0368000</name>
</gene>
<keyword evidence="6 9" id="KW-1133">Transmembrane helix</keyword>
<sequence length="188" mass="19672">MSEPYFVSRKEVDKQYRPRGYGLSPGLQRARAPFRTKNTITGLAIGSFVVGVWAYSISAVKQDTFEDLDDEAKALLAARLAAEDEKAKEKEKVGVATTSTGTVGVAASGVGVVGAAVGTGAGVNPGSSSRSRESVLVSSTPGPVRGLLASQLSKRFPSILDPQTGSLVWGAPPVDRIGRLGDKNDRPQ</sequence>
<dbReference type="PANTHER" id="PTHR15642">
    <property type="entry name" value="CYTOCHROME C OXIDASE ASSEMBLY FACTOR 3, MITOCHONDRIAL"/>
    <property type="match status" value="1"/>
</dbReference>
<organism evidence="13 14">
    <name type="scientific">Pyrrhoderma noxium</name>
    <dbReference type="NCBI Taxonomy" id="2282107"/>
    <lineage>
        <taxon>Eukaryota</taxon>
        <taxon>Fungi</taxon>
        <taxon>Dikarya</taxon>
        <taxon>Basidiomycota</taxon>
        <taxon>Agaricomycotina</taxon>
        <taxon>Agaricomycetes</taxon>
        <taxon>Hymenochaetales</taxon>
        <taxon>Hymenochaetaceae</taxon>
        <taxon>Pyrrhoderma</taxon>
    </lineage>
</organism>
<feature type="domain" description="Cytochrome c oxidase assembly factor 3 mitochondrial coiled-coil" evidence="12">
    <location>
        <begin position="26"/>
        <end position="71"/>
    </location>
</feature>
<accession>A0A286UN83</accession>
<reference evidence="13 14" key="1">
    <citation type="journal article" date="2017" name="Mol. Ecol.">
        <title>Comparative and population genomic landscape of Phellinus noxius: A hypervariable fungus causing root rot in trees.</title>
        <authorList>
            <person name="Chung C.L."/>
            <person name="Lee T.J."/>
            <person name="Akiba M."/>
            <person name="Lee H.H."/>
            <person name="Kuo T.H."/>
            <person name="Liu D."/>
            <person name="Ke H.M."/>
            <person name="Yokoi T."/>
            <person name="Roa M.B."/>
            <person name="Lu M.J."/>
            <person name="Chang Y.Y."/>
            <person name="Ann P.J."/>
            <person name="Tsai J.N."/>
            <person name="Chen C.Y."/>
            <person name="Tzean S.S."/>
            <person name="Ota Y."/>
            <person name="Hattori T."/>
            <person name="Sahashi N."/>
            <person name="Liou R.F."/>
            <person name="Kikuchi T."/>
            <person name="Tsai I.J."/>
        </authorList>
    </citation>
    <scope>NUCLEOTIDE SEQUENCE [LARGE SCALE GENOMIC DNA]</scope>
    <source>
        <strain evidence="13 14">FFPRI411160</strain>
    </source>
</reference>
<comment type="subcellular location">
    <subcellularLocation>
        <location evidence="2">Mitochondrion membrane</location>
        <topology evidence="2">Single-pass membrane protein</topology>
    </subcellularLocation>
</comment>
<evidence type="ECO:0000256" key="10">
    <source>
        <dbReference type="SAM" id="Coils"/>
    </source>
</evidence>
<dbReference type="OrthoDB" id="10018333at2759"/>
<dbReference type="InterPro" id="IPR018628">
    <property type="entry name" value="Coa3_CC"/>
</dbReference>
<evidence type="ECO:0000256" key="5">
    <source>
        <dbReference type="ARBA" id="ARBA00022692"/>
    </source>
</evidence>
<dbReference type="InterPro" id="IPR041752">
    <property type="entry name" value="Coa3"/>
</dbReference>
<feature type="coiled-coil region" evidence="10">
    <location>
        <begin position="65"/>
        <end position="92"/>
    </location>
</feature>
<dbReference type="Proteomes" id="UP000217199">
    <property type="component" value="Unassembled WGS sequence"/>
</dbReference>
<evidence type="ECO:0000256" key="2">
    <source>
        <dbReference type="ARBA" id="ARBA00004304"/>
    </source>
</evidence>
<keyword evidence="8 9" id="KW-0472">Membrane</keyword>
<dbReference type="EMBL" id="NBII01000003">
    <property type="protein sequence ID" value="PAV21053.1"/>
    <property type="molecule type" value="Genomic_DNA"/>
</dbReference>
<feature type="region of interest" description="Disordered" evidence="11">
    <location>
        <begin position="121"/>
        <end position="142"/>
    </location>
</feature>
<evidence type="ECO:0000256" key="9">
    <source>
        <dbReference type="RuleBase" id="RU367056"/>
    </source>
</evidence>
<evidence type="ECO:0000256" key="11">
    <source>
        <dbReference type="SAM" id="MobiDB-lite"/>
    </source>
</evidence>
<keyword evidence="5 9" id="KW-0812">Transmembrane</keyword>
<keyword evidence="9" id="KW-0999">Mitochondrion inner membrane</keyword>
<evidence type="ECO:0000313" key="13">
    <source>
        <dbReference type="EMBL" id="PAV21053.1"/>
    </source>
</evidence>
<dbReference type="GO" id="GO:0005743">
    <property type="term" value="C:mitochondrial inner membrane"/>
    <property type="evidence" value="ECO:0007669"/>
    <property type="project" value="UniProtKB-UniRule"/>
</dbReference>
<comment type="caution">
    <text evidence="13">The sequence shown here is derived from an EMBL/GenBank/DDBJ whole genome shotgun (WGS) entry which is preliminary data.</text>
</comment>
<dbReference type="AlphaFoldDB" id="A0A286UN83"/>
<evidence type="ECO:0000256" key="6">
    <source>
        <dbReference type="ARBA" id="ARBA00022989"/>
    </source>
</evidence>
<evidence type="ECO:0000256" key="4">
    <source>
        <dbReference type="ARBA" id="ARBA00011351"/>
    </source>
</evidence>
<comment type="subunit">
    <text evidence="4 9">Component of 250-400 kDa complexes called cytochrome oxidase assembly intermediates or COA complexes.</text>
</comment>
<evidence type="ECO:0000259" key="12">
    <source>
        <dbReference type="Pfam" id="PF09813"/>
    </source>
</evidence>
<evidence type="ECO:0000256" key="3">
    <source>
        <dbReference type="ARBA" id="ARBA00007035"/>
    </source>
</evidence>
<evidence type="ECO:0000256" key="8">
    <source>
        <dbReference type="ARBA" id="ARBA00023136"/>
    </source>
</evidence>
<dbReference type="STRING" id="2282107.A0A286UN83"/>
<comment type="function">
    <text evidence="1 9">Required for assembly of cytochrome c oxidase (complex IV).</text>
</comment>
<name>A0A286UN83_9AGAM</name>
<dbReference type="PANTHER" id="PTHR15642:SF3">
    <property type="entry name" value="CYTOCHROME C OXIDASE ASSEMBLY FACTOR 3 HOMOLOG, MITOCHONDRIAL"/>
    <property type="match status" value="1"/>
</dbReference>
<dbReference type="GO" id="GO:0033617">
    <property type="term" value="P:mitochondrial respiratory chain complex IV assembly"/>
    <property type="evidence" value="ECO:0007669"/>
    <property type="project" value="UniProtKB-UniRule"/>
</dbReference>
<dbReference type="Pfam" id="PF09813">
    <property type="entry name" value="Coa3_cc"/>
    <property type="match status" value="1"/>
</dbReference>
<proteinExistence type="inferred from homology"/>
<protein>
    <recommendedName>
        <fullName evidence="9">Cytochrome c oxidase assembly factor 3</fullName>
    </recommendedName>
</protein>
<evidence type="ECO:0000256" key="7">
    <source>
        <dbReference type="ARBA" id="ARBA00023128"/>
    </source>
</evidence>
<keyword evidence="7 9" id="KW-0496">Mitochondrion</keyword>
<keyword evidence="10" id="KW-0175">Coiled coil</keyword>
<comment type="similarity">
    <text evidence="3 9">Belongs to the COA3 family.</text>
</comment>
<feature type="transmembrane region" description="Helical" evidence="9">
    <location>
        <begin position="39"/>
        <end position="57"/>
    </location>
</feature>
<evidence type="ECO:0000256" key="1">
    <source>
        <dbReference type="ARBA" id="ARBA00003064"/>
    </source>
</evidence>
<dbReference type="InParanoid" id="A0A286UN83"/>
<evidence type="ECO:0000313" key="14">
    <source>
        <dbReference type="Proteomes" id="UP000217199"/>
    </source>
</evidence>